<name>A0ABT5BTI9_9BACT</name>
<dbReference type="InterPro" id="IPR005532">
    <property type="entry name" value="SUMF_dom"/>
</dbReference>
<dbReference type="PANTHER" id="PTHR23150">
    <property type="entry name" value="SULFATASE MODIFYING FACTOR 1, 2"/>
    <property type="match status" value="1"/>
</dbReference>
<dbReference type="PANTHER" id="PTHR23150:SF19">
    <property type="entry name" value="FORMYLGLYCINE-GENERATING ENZYME"/>
    <property type="match status" value="1"/>
</dbReference>
<dbReference type="InterPro" id="IPR051043">
    <property type="entry name" value="Sulfatase_Mod_Factor_Kinase"/>
</dbReference>
<evidence type="ECO:0000313" key="3">
    <source>
        <dbReference type="EMBL" id="MDC0677471.1"/>
    </source>
</evidence>
<dbReference type="EMBL" id="JAQNDK010000001">
    <property type="protein sequence ID" value="MDC0677471.1"/>
    <property type="molecule type" value="Genomic_DNA"/>
</dbReference>
<organism evidence="3 4">
    <name type="scientific">Sorangium atrum</name>
    <dbReference type="NCBI Taxonomy" id="2995308"/>
    <lineage>
        <taxon>Bacteria</taxon>
        <taxon>Pseudomonadati</taxon>
        <taxon>Myxococcota</taxon>
        <taxon>Polyangia</taxon>
        <taxon>Polyangiales</taxon>
        <taxon>Polyangiaceae</taxon>
        <taxon>Sorangium</taxon>
    </lineage>
</organism>
<feature type="domain" description="Sulfatase-modifying factor enzyme-like" evidence="2">
    <location>
        <begin position="16"/>
        <end position="277"/>
    </location>
</feature>
<comment type="caution">
    <text evidence="3">The sequence shown here is derived from an EMBL/GenBank/DDBJ whole genome shotgun (WGS) entry which is preliminary data.</text>
</comment>
<protein>
    <submittedName>
        <fullName evidence="3">SUMF1/EgtB/PvdO family nonheme iron enzyme</fullName>
    </submittedName>
</protein>
<dbReference type="InterPro" id="IPR042095">
    <property type="entry name" value="SUMF_sf"/>
</dbReference>
<dbReference type="RefSeq" id="WP_272094229.1">
    <property type="nucleotide sequence ID" value="NZ_JAQNDK010000001.1"/>
</dbReference>
<dbReference type="Gene3D" id="3.90.1580.10">
    <property type="entry name" value="paralog of FGE (formylglycine-generating enzyme)"/>
    <property type="match status" value="1"/>
</dbReference>
<accession>A0ABT5BTI9</accession>
<feature type="region of interest" description="Disordered" evidence="1">
    <location>
        <begin position="245"/>
        <end position="265"/>
    </location>
</feature>
<dbReference type="Pfam" id="PF03781">
    <property type="entry name" value="FGE-sulfatase"/>
    <property type="match status" value="1"/>
</dbReference>
<evidence type="ECO:0000256" key="1">
    <source>
        <dbReference type="SAM" id="MobiDB-lite"/>
    </source>
</evidence>
<dbReference type="Proteomes" id="UP001217485">
    <property type="component" value="Unassembled WGS sequence"/>
</dbReference>
<proteinExistence type="predicted"/>
<reference evidence="3 4" key="1">
    <citation type="submission" date="2023-01" db="EMBL/GenBank/DDBJ databases">
        <title>Minimal conservation of predation-associated metabolite biosynthetic gene clusters underscores biosynthetic potential of Myxococcota including descriptions for ten novel species: Archangium lansinium sp. nov., Myxococcus landrumus sp. nov., Nannocystis bai.</title>
        <authorList>
            <person name="Ahearne A."/>
            <person name="Stevens C."/>
            <person name="Dowd S."/>
        </authorList>
    </citation>
    <scope>NUCLEOTIDE SEQUENCE [LARGE SCALE GENOMIC DNA]</scope>
    <source>
        <strain evidence="3 4">WIWO2</strain>
    </source>
</reference>
<evidence type="ECO:0000259" key="2">
    <source>
        <dbReference type="Pfam" id="PF03781"/>
    </source>
</evidence>
<sequence>MPETCGPEGNERCCATMAVPGGTFDRGNDITFPATVSGFELDRFEVTVGRFRRFVDAYPESRPTAGAGAHPQIVGSGWNSAWDEANLPRDPAVFRSAIRCTSSYSTWTDTPDANERLPMNCITWYVAFAFCAWDGGRLPTEAEWNYAAAGGSEQRVYPWSAPPSSTTLDVDHAAHDCLPGGPTLCMYTHMKTVGSKSPLGDGRWGHADLAGNMSEWTLDSYLGYPTPCTDCAQLAAHGQRIIRGGGWNDESSRLTTSSRGHYPANDNGRAIGFRCVRTP</sequence>
<dbReference type="SUPFAM" id="SSF56436">
    <property type="entry name" value="C-type lectin-like"/>
    <property type="match status" value="1"/>
</dbReference>
<gene>
    <name evidence="3" type="ORF">POL72_06925</name>
</gene>
<evidence type="ECO:0000313" key="4">
    <source>
        <dbReference type="Proteomes" id="UP001217485"/>
    </source>
</evidence>
<keyword evidence="4" id="KW-1185">Reference proteome</keyword>
<dbReference type="InterPro" id="IPR016187">
    <property type="entry name" value="CTDL_fold"/>
</dbReference>